<accession>A0A6A6WMI2</accession>
<dbReference type="InterPro" id="IPR029063">
    <property type="entry name" value="SAM-dependent_MTases_sf"/>
</dbReference>
<dbReference type="CDD" id="cd02440">
    <property type="entry name" value="AdoMet_MTases"/>
    <property type="match status" value="1"/>
</dbReference>
<evidence type="ECO:0000256" key="3">
    <source>
        <dbReference type="ARBA" id="ARBA00022552"/>
    </source>
</evidence>
<feature type="region of interest" description="Disordered" evidence="10">
    <location>
        <begin position="406"/>
        <end position="460"/>
    </location>
</feature>
<dbReference type="PANTHER" id="PTHR12787:SF0">
    <property type="entry name" value="RIBOSOMAL RNA-PROCESSING PROTEIN 8"/>
    <property type="match status" value="1"/>
</dbReference>
<reference evidence="11" key="1">
    <citation type="journal article" date="2020" name="Stud. Mycol.">
        <title>101 Dothideomycetes genomes: a test case for predicting lifestyles and emergence of pathogens.</title>
        <authorList>
            <person name="Haridas S."/>
            <person name="Albert R."/>
            <person name="Binder M."/>
            <person name="Bloem J."/>
            <person name="Labutti K."/>
            <person name="Salamov A."/>
            <person name="Andreopoulos B."/>
            <person name="Baker S."/>
            <person name="Barry K."/>
            <person name="Bills G."/>
            <person name="Bluhm B."/>
            <person name="Cannon C."/>
            <person name="Castanera R."/>
            <person name="Culley D."/>
            <person name="Daum C."/>
            <person name="Ezra D."/>
            <person name="Gonzalez J."/>
            <person name="Henrissat B."/>
            <person name="Kuo A."/>
            <person name="Liang C."/>
            <person name="Lipzen A."/>
            <person name="Lutzoni F."/>
            <person name="Magnuson J."/>
            <person name="Mondo S."/>
            <person name="Nolan M."/>
            <person name="Ohm R."/>
            <person name="Pangilinan J."/>
            <person name="Park H.-J."/>
            <person name="Ramirez L."/>
            <person name="Alfaro M."/>
            <person name="Sun H."/>
            <person name="Tritt A."/>
            <person name="Yoshinaga Y."/>
            <person name="Zwiers L.-H."/>
            <person name="Turgeon B."/>
            <person name="Goodwin S."/>
            <person name="Spatafora J."/>
            <person name="Crous P."/>
            <person name="Grigoriev I."/>
        </authorList>
    </citation>
    <scope>NUCLEOTIDE SEQUENCE</scope>
    <source>
        <strain evidence="11">CBS 121739</strain>
    </source>
</reference>
<dbReference type="RefSeq" id="XP_033605680.1">
    <property type="nucleotide sequence ID" value="XM_033743122.1"/>
</dbReference>
<sequence length="560" mass="61679">MFAVPGWNLPATVKPQTAPPESKSSSKKRKRKDEIGSEEEKRTEGLVDLAKLDGNGQLVSQKKKKTKGTGSNTVEVGEKGAATKKSSRNDRRKKAREERLKQNGGAVTEPKEAASNAQAEEEQPYKKRKKDRNPEASKELAPSVLSNPLPKPTKLAKEPPQATPAIAPKPTTPKSTLTPLQAAMAHKLSSARFRHLNETLYTTPSTSSLTLFSKNPEMFDEYHAGFSQQVAVWPSNPVDKFISDVLTRGKVGLPDSQTKKFSKDKGAKGRKTGKDAANPNLIPVNADGAKPLPRNFRSGESVIADLGCGTAGLATALQKHLGKLKLKVHSYDLHSPSALVTKADISNLPLRDGELDIAIFCLALMGTNWTDFVDEAWRCLHWKGECWVGEIRSRFGRVQSGVVKNSIGSLDKRKQQTQKHTQKKNSIKRKAIGSRDSDDESEPETKKAAMKHPDEYLNTEIDDPDMHVAQKMAAAQDTELGPFLQVMRNHGFSLDGQADLSNKMFVKMVFIKNVQPVVGKNVKEQPVEVKGMKGKKFIERDELLAPEEEGKVLKPCVYKL</sequence>
<dbReference type="EMBL" id="ML996565">
    <property type="protein sequence ID" value="KAF2763229.1"/>
    <property type="molecule type" value="Genomic_DNA"/>
</dbReference>
<dbReference type="GO" id="GO:0005730">
    <property type="term" value="C:nucleolus"/>
    <property type="evidence" value="ECO:0007669"/>
    <property type="project" value="UniProtKB-SubCell"/>
</dbReference>
<dbReference type="Pfam" id="PF05148">
    <property type="entry name" value="Methyltransf_8"/>
    <property type="match status" value="2"/>
</dbReference>
<proteinExistence type="inferred from homology"/>
<feature type="non-terminal residue" evidence="11">
    <location>
        <position position="560"/>
    </location>
</feature>
<evidence type="ECO:0000256" key="9">
    <source>
        <dbReference type="RuleBase" id="RU365074"/>
    </source>
</evidence>
<keyword evidence="3 9" id="KW-0698">rRNA processing</keyword>
<evidence type="ECO:0000256" key="10">
    <source>
        <dbReference type="SAM" id="MobiDB-lite"/>
    </source>
</evidence>
<feature type="compositionally biased region" description="Basic and acidic residues" evidence="10">
    <location>
        <begin position="32"/>
        <end position="45"/>
    </location>
</feature>
<protein>
    <recommendedName>
        <fullName evidence="8 9">Ribosomal RNA-processing protein 8</fullName>
        <ecNumber evidence="9">2.1.1.-</ecNumber>
    </recommendedName>
</protein>
<dbReference type="EC" id="2.1.1.-" evidence="9"/>
<dbReference type="FunFam" id="1.10.10.2150:FF:000001">
    <property type="entry name" value="Ribosomal RNA-processing protein 8"/>
    <property type="match status" value="1"/>
</dbReference>
<keyword evidence="12" id="KW-1185">Reference proteome</keyword>
<dbReference type="GO" id="GO:0042273">
    <property type="term" value="P:ribosomal large subunit biogenesis"/>
    <property type="evidence" value="ECO:0007669"/>
    <property type="project" value="TreeGrafter"/>
</dbReference>
<dbReference type="InterPro" id="IPR007823">
    <property type="entry name" value="RRP8"/>
</dbReference>
<dbReference type="Gene3D" id="3.40.50.150">
    <property type="entry name" value="Vaccinia Virus protein VP39"/>
    <property type="match status" value="1"/>
</dbReference>
<evidence type="ECO:0000256" key="4">
    <source>
        <dbReference type="ARBA" id="ARBA00022603"/>
    </source>
</evidence>
<dbReference type="SUPFAM" id="SSF53335">
    <property type="entry name" value="S-adenosyl-L-methionine-dependent methyltransferases"/>
    <property type="match status" value="1"/>
</dbReference>
<evidence type="ECO:0000256" key="1">
    <source>
        <dbReference type="ARBA" id="ARBA00004604"/>
    </source>
</evidence>
<dbReference type="OrthoDB" id="10258825at2759"/>
<gene>
    <name evidence="11" type="ORF">EJ05DRAFT_472143</name>
</gene>
<feature type="compositionally biased region" description="Basic and acidic residues" evidence="10">
    <location>
        <begin position="443"/>
        <end position="455"/>
    </location>
</feature>
<evidence type="ECO:0000256" key="6">
    <source>
        <dbReference type="ARBA" id="ARBA00022691"/>
    </source>
</evidence>
<comment type="subcellular location">
    <subcellularLocation>
        <location evidence="1 9">Nucleus</location>
        <location evidence="1 9">Nucleolus</location>
    </subcellularLocation>
</comment>
<evidence type="ECO:0000256" key="7">
    <source>
        <dbReference type="ARBA" id="ARBA00023242"/>
    </source>
</evidence>
<dbReference type="InterPro" id="IPR042036">
    <property type="entry name" value="RRP8_N"/>
</dbReference>
<name>A0A6A6WMI2_9PEZI</name>
<dbReference type="AlphaFoldDB" id="A0A6A6WMI2"/>
<keyword evidence="4 9" id="KW-0489">Methyltransferase</keyword>
<feature type="compositionally biased region" description="Low complexity" evidence="10">
    <location>
        <begin position="159"/>
        <end position="176"/>
    </location>
</feature>
<comment type="similarity">
    <text evidence="2 9">Belongs to the methyltransferase superfamily. RRP8 family.</text>
</comment>
<evidence type="ECO:0000313" key="12">
    <source>
        <dbReference type="Proteomes" id="UP000799437"/>
    </source>
</evidence>
<feature type="region of interest" description="Disordered" evidence="10">
    <location>
        <begin position="1"/>
        <end position="176"/>
    </location>
</feature>
<comment type="function">
    <text evidence="9">S-adenosyl-L-methionine-dependent methyltransferase that specifically methylates the N(1) position of adenine in helix 25.1 in 25S rRNA. Required both for ribosomal 40S and 60S subunits biogenesis. Required for efficient pre-rRNA cleavage at site A2.</text>
</comment>
<keyword evidence="6 9" id="KW-0949">S-adenosyl-L-methionine</keyword>
<dbReference type="PANTHER" id="PTHR12787">
    <property type="entry name" value="RIBOSOMAL RNA-PROCESSING PROTEIN 8"/>
    <property type="match status" value="1"/>
</dbReference>
<keyword evidence="7 9" id="KW-0539">Nucleus</keyword>
<dbReference type="GeneID" id="54484176"/>
<keyword evidence="5 9" id="KW-0808">Transferase</keyword>
<evidence type="ECO:0000313" key="11">
    <source>
        <dbReference type="EMBL" id="KAF2763229.1"/>
    </source>
</evidence>
<dbReference type="Proteomes" id="UP000799437">
    <property type="component" value="Unassembled WGS sequence"/>
</dbReference>
<dbReference type="GO" id="GO:0016433">
    <property type="term" value="F:rRNA (adenine) methyltransferase activity"/>
    <property type="evidence" value="ECO:0007669"/>
    <property type="project" value="TreeGrafter"/>
</dbReference>
<evidence type="ECO:0000256" key="2">
    <source>
        <dbReference type="ARBA" id="ARBA00006301"/>
    </source>
</evidence>
<evidence type="ECO:0000256" key="8">
    <source>
        <dbReference type="ARBA" id="ARBA00076672"/>
    </source>
</evidence>
<feature type="compositionally biased region" description="Basic and acidic residues" evidence="10">
    <location>
        <begin position="257"/>
        <end position="267"/>
    </location>
</feature>
<organism evidence="11 12">
    <name type="scientific">Pseudovirgaria hyperparasitica</name>
    <dbReference type="NCBI Taxonomy" id="470096"/>
    <lineage>
        <taxon>Eukaryota</taxon>
        <taxon>Fungi</taxon>
        <taxon>Dikarya</taxon>
        <taxon>Ascomycota</taxon>
        <taxon>Pezizomycotina</taxon>
        <taxon>Dothideomycetes</taxon>
        <taxon>Dothideomycetes incertae sedis</taxon>
        <taxon>Acrospermales</taxon>
        <taxon>Acrospermaceae</taxon>
        <taxon>Pseudovirgaria</taxon>
    </lineage>
</organism>
<dbReference type="Gene3D" id="1.10.10.2150">
    <property type="entry name" value="Ribosomal RNA-processing protein 8, N-terminal domain"/>
    <property type="match status" value="1"/>
</dbReference>
<feature type="compositionally biased region" description="Basic residues" evidence="10">
    <location>
        <begin position="415"/>
        <end position="432"/>
    </location>
</feature>
<feature type="region of interest" description="Disordered" evidence="10">
    <location>
        <begin position="254"/>
        <end position="279"/>
    </location>
</feature>
<evidence type="ECO:0000256" key="5">
    <source>
        <dbReference type="ARBA" id="ARBA00022679"/>
    </source>
</evidence>